<evidence type="ECO:0000256" key="3">
    <source>
        <dbReference type="ARBA" id="ARBA00022642"/>
    </source>
</evidence>
<dbReference type="Gene3D" id="3.40.50.620">
    <property type="entry name" value="HUPs"/>
    <property type="match status" value="1"/>
</dbReference>
<evidence type="ECO:0000256" key="7">
    <source>
        <dbReference type="ARBA" id="ARBA00022840"/>
    </source>
</evidence>
<keyword evidence="5 10" id="KW-0548">Nucleotidyltransferase</keyword>
<keyword evidence="8 10" id="KW-0520">NAD</keyword>
<keyword evidence="4 10" id="KW-0808">Transferase</keyword>
<keyword evidence="13" id="KW-1185">Reference proteome</keyword>
<dbReference type="NCBIfam" id="TIGR00125">
    <property type="entry name" value="cyt_tran_rel"/>
    <property type="match status" value="1"/>
</dbReference>
<dbReference type="RefSeq" id="WP_307903514.1">
    <property type="nucleotide sequence ID" value="NZ_AP027059.1"/>
</dbReference>
<name>A0AAU9D3V0_9FUSO</name>
<reference evidence="12 13" key="1">
    <citation type="submission" date="2022-11" db="EMBL/GenBank/DDBJ databases">
        <title>Haliovirga abyssi gen. nov., sp. nov., a mesophilic fermentative bacterium isolated from the Iheya North hydrothermal field and the proposal of Haliovirgaceae fam. nov.</title>
        <authorList>
            <person name="Miyazaki U."/>
            <person name="Tame A."/>
            <person name="Miyazaki J."/>
            <person name="Takai K."/>
            <person name="Sawayama S."/>
            <person name="Kitajima M."/>
            <person name="Okamoto A."/>
            <person name="Nakagawa S."/>
        </authorList>
    </citation>
    <scope>NUCLEOTIDE SEQUENCE [LARGE SCALE GENOMIC DNA]</scope>
    <source>
        <strain evidence="12 13">IC12</strain>
    </source>
</reference>
<dbReference type="GO" id="GO:0009435">
    <property type="term" value="P:NAD+ biosynthetic process"/>
    <property type="evidence" value="ECO:0007669"/>
    <property type="project" value="UniProtKB-UniRule"/>
</dbReference>
<dbReference type="EC" id="2.7.7.18" evidence="10"/>
<dbReference type="InterPro" id="IPR005248">
    <property type="entry name" value="NadD/NMNAT"/>
</dbReference>
<dbReference type="KEGG" id="haby:HLVA_12200"/>
<evidence type="ECO:0000256" key="10">
    <source>
        <dbReference type="HAMAP-Rule" id="MF_00244"/>
    </source>
</evidence>
<keyword evidence="7 10" id="KW-0067">ATP-binding</keyword>
<dbReference type="Pfam" id="PF01467">
    <property type="entry name" value="CTP_transf_like"/>
    <property type="match status" value="1"/>
</dbReference>
<dbReference type="AlphaFoldDB" id="A0AAU9D3V0"/>
<dbReference type="NCBIfam" id="NF000840">
    <property type="entry name" value="PRK00071.1-3"/>
    <property type="match status" value="1"/>
</dbReference>
<accession>A0AAU9D3V0</accession>
<dbReference type="Proteomes" id="UP001321582">
    <property type="component" value="Chromosome"/>
</dbReference>
<comment type="similarity">
    <text evidence="10">Belongs to the NadD family.</text>
</comment>
<evidence type="ECO:0000256" key="5">
    <source>
        <dbReference type="ARBA" id="ARBA00022695"/>
    </source>
</evidence>
<dbReference type="GO" id="GO:0004515">
    <property type="term" value="F:nicotinate-nucleotide adenylyltransferase activity"/>
    <property type="evidence" value="ECO:0007669"/>
    <property type="project" value="UniProtKB-UniRule"/>
</dbReference>
<evidence type="ECO:0000313" key="12">
    <source>
        <dbReference type="EMBL" id="BDU50651.1"/>
    </source>
</evidence>
<comment type="function">
    <text evidence="1 10">Catalyzes the reversible adenylation of nicotinate mononucleotide (NaMN) to nicotinic acid adenine dinucleotide (NaAD).</text>
</comment>
<keyword evidence="3 10" id="KW-0662">Pyridine nucleotide biosynthesis</keyword>
<protein>
    <recommendedName>
        <fullName evidence="10">Probable nicotinate-nucleotide adenylyltransferase</fullName>
        <ecNumber evidence="10">2.7.7.18</ecNumber>
    </recommendedName>
    <alternativeName>
        <fullName evidence="10">Deamido-NAD(+) diphosphorylase</fullName>
    </alternativeName>
    <alternativeName>
        <fullName evidence="10">Deamido-NAD(+) pyrophosphorylase</fullName>
    </alternativeName>
    <alternativeName>
        <fullName evidence="10">Nicotinate mononucleotide adenylyltransferase</fullName>
        <shortName evidence="10">NaMN adenylyltransferase</shortName>
    </alternativeName>
</protein>
<evidence type="ECO:0000256" key="8">
    <source>
        <dbReference type="ARBA" id="ARBA00023027"/>
    </source>
</evidence>
<organism evidence="12 13">
    <name type="scientific">Haliovirga abyssi</name>
    <dbReference type="NCBI Taxonomy" id="2996794"/>
    <lineage>
        <taxon>Bacteria</taxon>
        <taxon>Fusobacteriati</taxon>
        <taxon>Fusobacteriota</taxon>
        <taxon>Fusobacteriia</taxon>
        <taxon>Fusobacteriales</taxon>
        <taxon>Haliovirgaceae</taxon>
        <taxon>Haliovirga</taxon>
    </lineage>
</organism>
<comment type="catalytic activity">
    <reaction evidence="9 10">
        <text>nicotinate beta-D-ribonucleotide + ATP + H(+) = deamido-NAD(+) + diphosphate</text>
        <dbReference type="Rhea" id="RHEA:22860"/>
        <dbReference type="ChEBI" id="CHEBI:15378"/>
        <dbReference type="ChEBI" id="CHEBI:30616"/>
        <dbReference type="ChEBI" id="CHEBI:33019"/>
        <dbReference type="ChEBI" id="CHEBI:57502"/>
        <dbReference type="ChEBI" id="CHEBI:58437"/>
        <dbReference type="EC" id="2.7.7.18"/>
    </reaction>
</comment>
<evidence type="ECO:0000256" key="2">
    <source>
        <dbReference type="ARBA" id="ARBA00005019"/>
    </source>
</evidence>
<dbReference type="CDD" id="cd02165">
    <property type="entry name" value="NMNAT"/>
    <property type="match status" value="1"/>
</dbReference>
<dbReference type="SUPFAM" id="SSF52374">
    <property type="entry name" value="Nucleotidylyl transferase"/>
    <property type="match status" value="1"/>
</dbReference>
<dbReference type="InterPro" id="IPR014729">
    <property type="entry name" value="Rossmann-like_a/b/a_fold"/>
</dbReference>
<dbReference type="PANTHER" id="PTHR39321">
    <property type="entry name" value="NICOTINATE-NUCLEOTIDE ADENYLYLTRANSFERASE-RELATED"/>
    <property type="match status" value="1"/>
</dbReference>
<evidence type="ECO:0000259" key="11">
    <source>
        <dbReference type="Pfam" id="PF01467"/>
    </source>
</evidence>
<evidence type="ECO:0000256" key="9">
    <source>
        <dbReference type="ARBA" id="ARBA00048721"/>
    </source>
</evidence>
<comment type="pathway">
    <text evidence="2 10">Cofactor biosynthesis; NAD(+) biosynthesis; deamido-NAD(+) from nicotinate D-ribonucleotide: step 1/1.</text>
</comment>
<dbReference type="GO" id="GO:0005524">
    <property type="term" value="F:ATP binding"/>
    <property type="evidence" value="ECO:0007669"/>
    <property type="project" value="UniProtKB-KW"/>
</dbReference>
<evidence type="ECO:0000256" key="4">
    <source>
        <dbReference type="ARBA" id="ARBA00022679"/>
    </source>
</evidence>
<dbReference type="HAMAP" id="MF_00244">
    <property type="entry name" value="NaMN_adenylyltr"/>
    <property type="match status" value="1"/>
</dbReference>
<sequence>MKDLKKKKIGIYGGSFNPIHMGHLILAEWIKDRYDLDEIWFIPVGIPSHRENNLVNWELRYKMVKESIKDNPKFKVLDIEIKKDVTSYTIDTLVELKKRYPDYKFYEIIGEDSAEYLDKWKDIEKLLTMCKFIVVNRKGYNFKNIYGEKVKIISSPIIEISATEIREKIKNGKSIKYLVNENVLDIIKKEKIYK</sequence>
<evidence type="ECO:0000256" key="6">
    <source>
        <dbReference type="ARBA" id="ARBA00022741"/>
    </source>
</evidence>
<dbReference type="NCBIfam" id="TIGR00482">
    <property type="entry name" value="nicotinate (nicotinamide) nucleotide adenylyltransferase"/>
    <property type="match status" value="1"/>
</dbReference>
<gene>
    <name evidence="10 12" type="primary">nadD</name>
    <name evidence="12" type="ORF">HLVA_12200</name>
</gene>
<dbReference type="PANTHER" id="PTHR39321:SF3">
    <property type="entry name" value="PHOSPHOPANTETHEINE ADENYLYLTRANSFERASE"/>
    <property type="match status" value="1"/>
</dbReference>
<feature type="domain" description="Cytidyltransferase-like" evidence="11">
    <location>
        <begin position="11"/>
        <end position="168"/>
    </location>
</feature>
<proteinExistence type="inferred from homology"/>
<keyword evidence="6 10" id="KW-0547">Nucleotide-binding</keyword>
<dbReference type="InterPro" id="IPR004821">
    <property type="entry name" value="Cyt_trans-like"/>
</dbReference>
<evidence type="ECO:0000313" key="13">
    <source>
        <dbReference type="Proteomes" id="UP001321582"/>
    </source>
</evidence>
<dbReference type="EMBL" id="AP027059">
    <property type="protein sequence ID" value="BDU50651.1"/>
    <property type="molecule type" value="Genomic_DNA"/>
</dbReference>
<evidence type="ECO:0000256" key="1">
    <source>
        <dbReference type="ARBA" id="ARBA00002324"/>
    </source>
</evidence>